<accession>A4BBE9</accession>
<evidence type="ECO:0000313" key="2">
    <source>
        <dbReference type="Proteomes" id="UP000005953"/>
    </source>
</evidence>
<dbReference type="EMBL" id="AAOE01000003">
    <property type="protein sequence ID" value="EAR10762.1"/>
    <property type="molecule type" value="Genomic_DNA"/>
</dbReference>
<name>A4BBE9_9GAMM</name>
<keyword evidence="2" id="KW-1185">Reference proteome</keyword>
<dbReference type="AlphaFoldDB" id="A4BBE9"/>
<sequence>MNTPLIRRSLFIIISVLIVLALIAAVNLWRFDASEWLSKTLPVGAPALQQSDVEVQALGTELTFVEPDIQWSEARFSADLLSLRFNLLSVLLGQPRLQWIGLDAPVLEMATNQIDVQQLHWPIDVGFQELTLTNGLLLLSDSEVTDLELSLLKNGVFGEYAVQASAALYTPDWQATLGLSTLLGRDGDENLVLGKTQLDTNLVMLNWTGRLAGKLKSVRITPDNDLQLSYLSWSSNWRTSKELMPYILDWAGGLTEGTLSDGRWTLDTLDSALAYRDSNDTAHTLAIQSNASTWQQGDLVGQLGLSLLAEYPLDSPYQSYQLVMSGQLNENEPLSLWHNPVIRLSTVRDDGLQQTHQVQAARLKLDTQVMSWQLHDGDWTLNEGESILDDFGFGQVSGQWPALTPDQSHRMANALSPALTLISQDTEKLDALFSHLVP</sequence>
<comment type="caution">
    <text evidence="1">The sequence shown here is derived from an EMBL/GenBank/DDBJ whole genome shotgun (WGS) entry which is preliminary data.</text>
</comment>
<dbReference type="RefSeq" id="WP_008042117.1">
    <property type="nucleotide sequence ID" value="NZ_CH724149.1"/>
</dbReference>
<dbReference type="OrthoDB" id="9825369at2"/>
<dbReference type="Proteomes" id="UP000005953">
    <property type="component" value="Unassembled WGS sequence"/>
</dbReference>
<organism evidence="1 2">
    <name type="scientific">Reinekea blandensis MED297</name>
    <dbReference type="NCBI Taxonomy" id="314283"/>
    <lineage>
        <taxon>Bacteria</taxon>
        <taxon>Pseudomonadati</taxon>
        <taxon>Pseudomonadota</taxon>
        <taxon>Gammaproteobacteria</taxon>
        <taxon>Oceanospirillales</taxon>
        <taxon>Saccharospirillaceae</taxon>
        <taxon>Reinekea</taxon>
    </lineage>
</organism>
<reference evidence="1 2" key="1">
    <citation type="submission" date="2006-02" db="EMBL/GenBank/DDBJ databases">
        <authorList>
            <person name="Pinhassi J."/>
            <person name="Pedros-Alio C."/>
            <person name="Ferriera S."/>
            <person name="Johnson J."/>
            <person name="Kravitz S."/>
            <person name="Halpern A."/>
            <person name="Remington K."/>
            <person name="Beeson K."/>
            <person name="Tran B."/>
            <person name="Rogers Y.-H."/>
            <person name="Friedman R."/>
            <person name="Venter J.C."/>
        </authorList>
    </citation>
    <scope>NUCLEOTIDE SEQUENCE [LARGE SCALE GENOMIC DNA]</scope>
    <source>
        <strain evidence="1 2">MED297</strain>
    </source>
</reference>
<proteinExistence type="predicted"/>
<protein>
    <recommendedName>
        <fullName evidence="3">AsmA domain-containing protein</fullName>
    </recommendedName>
</protein>
<evidence type="ECO:0000313" key="1">
    <source>
        <dbReference type="EMBL" id="EAR10762.1"/>
    </source>
</evidence>
<gene>
    <name evidence="1" type="ORF">MED297_12120</name>
</gene>
<dbReference type="STRING" id="314283.MED297_12120"/>
<evidence type="ECO:0008006" key="3">
    <source>
        <dbReference type="Google" id="ProtNLM"/>
    </source>
</evidence>
<dbReference type="HOGENOM" id="CLU_625393_0_0_6"/>